<keyword evidence="2" id="KW-0479">Metal-binding</keyword>
<evidence type="ECO:0000313" key="5">
    <source>
        <dbReference type="Proteomes" id="UP001164746"/>
    </source>
</evidence>
<proteinExistence type="predicted"/>
<organism evidence="4 5">
    <name type="scientific">Mya arenaria</name>
    <name type="common">Soft-shell clam</name>
    <dbReference type="NCBI Taxonomy" id="6604"/>
    <lineage>
        <taxon>Eukaryota</taxon>
        <taxon>Metazoa</taxon>
        <taxon>Spiralia</taxon>
        <taxon>Lophotrochozoa</taxon>
        <taxon>Mollusca</taxon>
        <taxon>Bivalvia</taxon>
        <taxon>Autobranchia</taxon>
        <taxon>Heteroconchia</taxon>
        <taxon>Euheterodonta</taxon>
        <taxon>Imparidentia</taxon>
        <taxon>Neoheterodontei</taxon>
        <taxon>Myida</taxon>
        <taxon>Myoidea</taxon>
        <taxon>Myidae</taxon>
        <taxon>Mya</taxon>
    </lineage>
</organism>
<dbReference type="PANTHER" id="PTHR23080">
    <property type="entry name" value="THAP DOMAIN PROTEIN"/>
    <property type="match status" value="1"/>
</dbReference>
<dbReference type="InterPro" id="IPR027806">
    <property type="entry name" value="HARBI1_dom"/>
</dbReference>
<dbReference type="Pfam" id="PF13359">
    <property type="entry name" value="DDE_Tnp_4"/>
    <property type="match status" value="1"/>
</dbReference>
<feature type="domain" description="DDE Tnp4" evidence="3">
    <location>
        <begin position="291"/>
        <end position="368"/>
    </location>
</feature>
<dbReference type="Proteomes" id="UP001164746">
    <property type="component" value="Chromosome 5"/>
</dbReference>
<accession>A0ABY7E8T8</accession>
<protein>
    <recommendedName>
        <fullName evidence="3">DDE Tnp4 domain-containing protein</fullName>
    </recommendedName>
</protein>
<comment type="cofactor">
    <cofactor evidence="1">
        <name>a divalent metal cation</name>
        <dbReference type="ChEBI" id="CHEBI:60240"/>
    </cofactor>
</comment>
<evidence type="ECO:0000313" key="4">
    <source>
        <dbReference type="EMBL" id="WAR06440.1"/>
    </source>
</evidence>
<reference evidence="4" key="1">
    <citation type="submission" date="2022-11" db="EMBL/GenBank/DDBJ databases">
        <title>Centuries of genome instability and evolution in soft-shell clam transmissible cancer (bioRxiv).</title>
        <authorList>
            <person name="Hart S.F.M."/>
            <person name="Yonemitsu M.A."/>
            <person name="Giersch R.M."/>
            <person name="Beal B.F."/>
            <person name="Arriagada G."/>
            <person name="Davis B.W."/>
            <person name="Ostrander E.A."/>
            <person name="Goff S.P."/>
            <person name="Metzger M.J."/>
        </authorList>
    </citation>
    <scope>NUCLEOTIDE SEQUENCE</scope>
    <source>
        <strain evidence="4">MELC-2E11</strain>
        <tissue evidence="4">Siphon/mantle</tissue>
    </source>
</reference>
<sequence>MTPRTVICDKHFLPSDINISLVTRKWTLKTNVEPSVFLWTTSTPVRKPPKERIPLTVSPVKGTQNQQAVHNISQSFESMLDIGFQDLTSGPTTRDIGCQTEDVMPTETTTCIRIPADHEYCSKAKLASSKVERLETALCEQKAEMEKMSQKIQELNEILTDYELNRFGLDKICDDESAMLFYTGFPSTESFNAFYNFLETKCKGLKYWRGQSGHEEAHTSGTNKVGRKRAIPIRKSFSWSLYTFPSVLEFQRVTSVKYLQLGSTFCRMNFLHYSQNMPLEFSQYPTTRIIIDCTEIFIEVSSTMSTQSQTWSSYKHNNTWKFIVGISPNGTLTYISGLSGGRVSDKEITKKCGLLDLMESGDNIMADRDGVMPLSLAHSAENIVKVIGYLTNFLPPLLPPGHSRKLQE</sequence>
<keyword evidence="5" id="KW-1185">Reference proteome</keyword>
<gene>
    <name evidence="4" type="ORF">MAR_021809</name>
</gene>
<evidence type="ECO:0000256" key="2">
    <source>
        <dbReference type="ARBA" id="ARBA00022723"/>
    </source>
</evidence>
<name>A0ABY7E8T8_MYAAR</name>
<dbReference type="EMBL" id="CP111016">
    <property type="protein sequence ID" value="WAR06440.1"/>
    <property type="molecule type" value="Genomic_DNA"/>
</dbReference>
<evidence type="ECO:0000256" key="1">
    <source>
        <dbReference type="ARBA" id="ARBA00001968"/>
    </source>
</evidence>
<evidence type="ECO:0000259" key="3">
    <source>
        <dbReference type="Pfam" id="PF13359"/>
    </source>
</evidence>